<dbReference type="GO" id="GO:0003676">
    <property type="term" value="F:nucleic acid binding"/>
    <property type="evidence" value="ECO:0007669"/>
    <property type="project" value="InterPro"/>
</dbReference>
<dbReference type="EMBL" id="MK500406">
    <property type="protein sequence ID" value="QBK88922.1"/>
    <property type="molecule type" value="Genomic_DNA"/>
</dbReference>
<proteinExistence type="predicted"/>
<dbReference type="InterPro" id="IPR036397">
    <property type="entry name" value="RNaseH_sf"/>
</dbReference>
<name>A0A481Z086_9VIRU</name>
<organism evidence="2">
    <name type="scientific">Mimivirus LCMiAC02</name>
    <dbReference type="NCBI Taxonomy" id="2506609"/>
    <lineage>
        <taxon>Viruses</taxon>
        <taxon>Varidnaviria</taxon>
        <taxon>Bamfordvirae</taxon>
        <taxon>Nucleocytoviricota</taxon>
        <taxon>Megaviricetes</taxon>
        <taxon>Imitervirales</taxon>
        <taxon>Mimiviridae</taxon>
        <taxon>Klosneuvirinae</taxon>
    </lineage>
</organism>
<reference evidence="2" key="1">
    <citation type="journal article" date="2019" name="MBio">
        <title>Virus Genomes from Deep Sea Sediments Expand the Ocean Megavirome and Support Independent Origins of Viral Gigantism.</title>
        <authorList>
            <person name="Backstrom D."/>
            <person name="Yutin N."/>
            <person name="Jorgensen S.L."/>
            <person name="Dharamshi J."/>
            <person name="Homa F."/>
            <person name="Zaremba-Niedwiedzka K."/>
            <person name="Spang A."/>
            <person name="Wolf Y.I."/>
            <person name="Koonin E.V."/>
            <person name="Ettema T.J."/>
        </authorList>
    </citation>
    <scope>NUCLEOTIDE SEQUENCE</scope>
</reference>
<dbReference type="GO" id="GO:0004519">
    <property type="term" value="F:endonuclease activity"/>
    <property type="evidence" value="ECO:0007669"/>
    <property type="project" value="UniProtKB-KW"/>
</dbReference>
<sequence length="119" mass="14729">MDNARIHKTKEILKIIKDSKNFVVYTVPYHPRLNTIEQFFNQMKHYIKLDKPMSYKKLESSLKRSIKRIKKEHYKNYFIYAYNKKSYKNKKNKRKISTKFRKLKKYKKPSFKMRSALNR</sequence>
<protein>
    <submittedName>
        <fullName evidence="2">DDE superfamily endonuclease</fullName>
    </submittedName>
</protein>
<evidence type="ECO:0000313" key="2">
    <source>
        <dbReference type="EMBL" id="QBK88922.1"/>
    </source>
</evidence>
<feature type="domain" description="Tc1-like transposase DDE" evidence="1">
    <location>
        <begin position="1"/>
        <end position="51"/>
    </location>
</feature>
<dbReference type="InterPro" id="IPR038717">
    <property type="entry name" value="Tc1-like_DDE_dom"/>
</dbReference>
<keyword evidence="2" id="KW-0255">Endonuclease</keyword>
<dbReference type="Pfam" id="PF13358">
    <property type="entry name" value="DDE_3"/>
    <property type="match status" value="1"/>
</dbReference>
<dbReference type="Gene3D" id="3.30.420.10">
    <property type="entry name" value="Ribonuclease H-like superfamily/Ribonuclease H"/>
    <property type="match status" value="1"/>
</dbReference>
<evidence type="ECO:0000259" key="1">
    <source>
        <dbReference type="Pfam" id="PF13358"/>
    </source>
</evidence>
<accession>A0A481Z086</accession>
<keyword evidence="2" id="KW-0378">Hydrolase</keyword>
<gene>
    <name evidence="2" type="ORF">LCMiAC02_00150</name>
</gene>
<keyword evidence="2" id="KW-0540">Nuclease</keyword>